<dbReference type="AlphaFoldDB" id="A0A0A1GZ67"/>
<proteinExistence type="predicted"/>
<dbReference type="GO" id="GO:0003677">
    <property type="term" value="F:DNA binding"/>
    <property type="evidence" value="ECO:0007669"/>
    <property type="project" value="InterPro"/>
</dbReference>
<dbReference type="InterPro" id="IPR010982">
    <property type="entry name" value="Lambda_DNA-bd_dom_sf"/>
</dbReference>
<accession>A0A0A1GZ67</accession>
<sequence length="106" mass="12241">MYKVDFNDAIEMNVTPTTSAADALKETMAYHHITQTEFAKHIAISQKQLSFILNRRAYMSIQVARQIEQATGLSAKWLLQLDFNYQFANHESDDHDGVERFNWAMA</sequence>
<dbReference type="InterPro" id="IPR001387">
    <property type="entry name" value="Cro/C1-type_HTH"/>
</dbReference>
<evidence type="ECO:0000313" key="2">
    <source>
        <dbReference type="EMBL" id="BAP85761.1"/>
    </source>
</evidence>
<dbReference type="Gene3D" id="1.10.260.40">
    <property type="entry name" value="lambda repressor-like DNA-binding domains"/>
    <property type="match status" value="1"/>
</dbReference>
<gene>
    <name evidence="2" type="ORF">LOOC260_112230</name>
</gene>
<evidence type="ECO:0000259" key="1">
    <source>
        <dbReference type="PROSITE" id="PS50943"/>
    </source>
</evidence>
<dbReference type="Proteomes" id="UP000031620">
    <property type="component" value="Chromosome"/>
</dbReference>
<dbReference type="SMART" id="SM00530">
    <property type="entry name" value="HTH_XRE"/>
    <property type="match status" value="1"/>
</dbReference>
<name>A0A0A1GZ67_9LACO</name>
<dbReference type="CDD" id="cd00093">
    <property type="entry name" value="HTH_XRE"/>
    <property type="match status" value="1"/>
</dbReference>
<dbReference type="SUPFAM" id="SSF47413">
    <property type="entry name" value="lambda repressor-like DNA-binding domains"/>
    <property type="match status" value="1"/>
</dbReference>
<reference evidence="2 3" key="1">
    <citation type="submission" date="2014-11" db="EMBL/GenBank/DDBJ databases">
        <title>Complete genome sequence and analysis of Lactobacillus hokkaidonensis LOOC260T.</title>
        <authorList>
            <person name="Tanizawa Y."/>
            <person name="Tohno M."/>
            <person name="Kaminuma E."/>
            <person name="Nakamura Y."/>
            <person name="Arita M."/>
        </authorList>
    </citation>
    <scope>NUCLEOTIDE SEQUENCE [LARGE SCALE GENOMIC DNA]</scope>
    <source>
        <strain evidence="2 3">LOOC260</strain>
    </source>
</reference>
<organism evidence="2 3">
    <name type="scientific">Paucilactobacillus hokkaidonensis JCM 18461</name>
    <dbReference type="NCBI Taxonomy" id="1291742"/>
    <lineage>
        <taxon>Bacteria</taxon>
        <taxon>Bacillati</taxon>
        <taxon>Bacillota</taxon>
        <taxon>Bacilli</taxon>
        <taxon>Lactobacillales</taxon>
        <taxon>Lactobacillaceae</taxon>
        <taxon>Paucilactobacillus</taxon>
    </lineage>
</organism>
<dbReference type="RefSeq" id="WP_052467313.1">
    <property type="nucleotide sequence ID" value="NZ_AP014680.1"/>
</dbReference>
<feature type="domain" description="HTH cro/C1-type" evidence="1">
    <location>
        <begin position="24"/>
        <end position="78"/>
    </location>
</feature>
<dbReference type="KEGG" id="lho:LOOC260_112230"/>
<evidence type="ECO:0000313" key="3">
    <source>
        <dbReference type="Proteomes" id="UP000031620"/>
    </source>
</evidence>
<protein>
    <submittedName>
        <fullName evidence="2">Toxin-antitoxin system, antitoxin, xre/HigA/VapI family</fullName>
    </submittedName>
</protein>
<dbReference type="HOGENOM" id="CLU_2180464_0_0_9"/>
<dbReference type="STRING" id="1291742.LOOC260_112230"/>
<dbReference type="EMBL" id="AP014680">
    <property type="protein sequence ID" value="BAP85761.1"/>
    <property type="molecule type" value="Genomic_DNA"/>
</dbReference>
<dbReference type="PROSITE" id="PS50943">
    <property type="entry name" value="HTH_CROC1"/>
    <property type="match status" value="1"/>
</dbReference>